<sequence>HGIHLCKSGHTKHLSCGKTIAFNGIFIEANFITTDLITTDIKSGSGDSGGPVFYFSKELNSVNLVGIHAASDKSGNTKAAYTQPIEFIFKNSPFEIHLVNITNQ</sequence>
<gene>
    <name evidence="1" type="ORF">RPERSI_LOCUS18068</name>
</gene>
<organism evidence="1 2">
    <name type="scientific">Racocetra persica</name>
    <dbReference type="NCBI Taxonomy" id="160502"/>
    <lineage>
        <taxon>Eukaryota</taxon>
        <taxon>Fungi</taxon>
        <taxon>Fungi incertae sedis</taxon>
        <taxon>Mucoromycota</taxon>
        <taxon>Glomeromycotina</taxon>
        <taxon>Glomeromycetes</taxon>
        <taxon>Diversisporales</taxon>
        <taxon>Gigasporaceae</taxon>
        <taxon>Racocetra</taxon>
    </lineage>
</organism>
<evidence type="ECO:0000313" key="2">
    <source>
        <dbReference type="Proteomes" id="UP000789920"/>
    </source>
</evidence>
<proteinExistence type="predicted"/>
<accession>A0ACA9RA20</accession>
<dbReference type="Proteomes" id="UP000789920">
    <property type="component" value="Unassembled WGS sequence"/>
</dbReference>
<reference evidence="1" key="1">
    <citation type="submission" date="2021-06" db="EMBL/GenBank/DDBJ databases">
        <authorList>
            <person name="Kallberg Y."/>
            <person name="Tangrot J."/>
            <person name="Rosling A."/>
        </authorList>
    </citation>
    <scope>NUCLEOTIDE SEQUENCE</scope>
    <source>
        <strain evidence="1">MA461A</strain>
    </source>
</reference>
<keyword evidence="2" id="KW-1185">Reference proteome</keyword>
<protein>
    <submittedName>
        <fullName evidence="1">32857_t:CDS:1</fullName>
    </submittedName>
</protein>
<feature type="non-terminal residue" evidence="1">
    <location>
        <position position="1"/>
    </location>
</feature>
<comment type="caution">
    <text evidence="1">The sequence shown here is derived from an EMBL/GenBank/DDBJ whole genome shotgun (WGS) entry which is preliminary data.</text>
</comment>
<evidence type="ECO:0000313" key="1">
    <source>
        <dbReference type="EMBL" id="CAG8784413.1"/>
    </source>
</evidence>
<dbReference type="EMBL" id="CAJVQC010047218">
    <property type="protein sequence ID" value="CAG8784413.1"/>
    <property type="molecule type" value="Genomic_DNA"/>
</dbReference>
<name>A0ACA9RA20_9GLOM</name>